<dbReference type="InterPro" id="IPR043519">
    <property type="entry name" value="NT_sf"/>
</dbReference>
<proteinExistence type="predicted"/>
<dbReference type="Pfam" id="PF04607">
    <property type="entry name" value="RelA_SpoT"/>
    <property type="match status" value="1"/>
</dbReference>
<dbReference type="EMBL" id="JACHGJ010000001">
    <property type="protein sequence ID" value="MBB6479142.1"/>
    <property type="molecule type" value="Genomic_DNA"/>
</dbReference>
<dbReference type="SMART" id="SM00954">
    <property type="entry name" value="RelA_SpoT"/>
    <property type="match status" value="1"/>
</dbReference>
<keyword evidence="3" id="KW-0808">Transferase</keyword>
<dbReference type="SMART" id="SM00028">
    <property type="entry name" value="TPR"/>
    <property type="match status" value="4"/>
</dbReference>
<feature type="repeat" description="TPR" evidence="1">
    <location>
        <begin position="370"/>
        <end position="403"/>
    </location>
</feature>
<protein>
    <submittedName>
        <fullName evidence="3">Putative GTP pyrophosphokinase</fullName>
        <ecNumber evidence="3">2.7.6.5</ecNumber>
    </submittedName>
</protein>
<dbReference type="Pfam" id="PF00515">
    <property type="entry name" value="TPR_1"/>
    <property type="match status" value="1"/>
</dbReference>
<sequence length="419" mass="49965">MSESELISIPDRKELEEQYTRYRDKFEHLLYDLQHDFRSELKKISLHVTLKNRVKDFDSVYMKVLAKNIDFDKALFTLTDIMGLRIICPFMEDVKTVEAFIRNYCTVIEEERKGENLSFREFGYESIHFLIEIPEQLRTKYSVDNSFCCEVQIRTILQDAWAEVEHELVYKAEFSPYDEPLKRKLAALNANLSLSDIIFQEIRDYQRQLHAELNKRRFTFNRRVEHEAEELYNGQLDYNEINRRKYPDLDKNKFRKQSPIETGNIDNMLLEALYAHNEGDFDQAISIYTQILDMKPQDYVKPVIFVHRGMAFFGKSLYDLAEKDFSEALKREPENDKTYYYRGIVYSINENYTKALNDFNKSLSINPYQSYVFYSRAQVYFHIGDYPAAMNDCRSALSLRPDYPEAKHFRELIQSKMNF</sequence>
<gene>
    <name evidence="3" type="ORF">HNR50_000775</name>
</gene>
<dbReference type="Gene3D" id="3.30.460.10">
    <property type="entry name" value="Beta Polymerase, domain 2"/>
    <property type="match status" value="1"/>
</dbReference>
<dbReference type="EC" id="2.7.6.5" evidence="3"/>
<feature type="repeat" description="TPR" evidence="1">
    <location>
        <begin position="265"/>
        <end position="298"/>
    </location>
</feature>
<keyword evidence="1" id="KW-0802">TPR repeat</keyword>
<keyword evidence="3" id="KW-0418">Kinase</keyword>
<feature type="domain" description="RelA/SpoT" evidence="2">
    <location>
        <begin position="52"/>
        <end position="176"/>
    </location>
</feature>
<evidence type="ECO:0000256" key="1">
    <source>
        <dbReference type="PROSITE-ProRule" id="PRU00339"/>
    </source>
</evidence>
<organism evidence="3 4">
    <name type="scientific">Spirochaeta isovalerica</name>
    <dbReference type="NCBI Taxonomy" id="150"/>
    <lineage>
        <taxon>Bacteria</taxon>
        <taxon>Pseudomonadati</taxon>
        <taxon>Spirochaetota</taxon>
        <taxon>Spirochaetia</taxon>
        <taxon>Spirochaetales</taxon>
        <taxon>Spirochaetaceae</taxon>
        <taxon>Spirochaeta</taxon>
    </lineage>
</organism>
<dbReference type="GO" id="GO:0016301">
    <property type="term" value="F:kinase activity"/>
    <property type="evidence" value="ECO:0007669"/>
    <property type="project" value="UniProtKB-KW"/>
</dbReference>
<keyword evidence="4" id="KW-1185">Reference proteome</keyword>
<dbReference type="Pfam" id="PF13181">
    <property type="entry name" value="TPR_8"/>
    <property type="match status" value="2"/>
</dbReference>
<dbReference type="InterPro" id="IPR011990">
    <property type="entry name" value="TPR-like_helical_dom_sf"/>
</dbReference>
<dbReference type="PROSITE" id="PS50005">
    <property type="entry name" value="TPR"/>
    <property type="match status" value="4"/>
</dbReference>
<evidence type="ECO:0000313" key="4">
    <source>
        <dbReference type="Proteomes" id="UP000587760"/>
    </source>
</evidence>
<dbReference type="InterPro" id="IPR052366">
    <property type="entry name" value="GTP_Pyrophosphokinase"/>
</dbReference>
<dbReference type="GO" id="GO:0015969">
    <property type="term" value="P:guanosine tetraphosphate metabolic process"/>
    <property type="evidence" value="ECO:0007669"/>
    <property type="project" value="InterPro"/>
</dbReference>
<dbReference type="RefSeq" id="WP_184744013.1">
    <property type="nucleotide sequence ID" value="NZ_JACHGJ010000001.1"/>
</dbReference>
<dbReference type="CDD" id="cd05399">
    <property type="entry name" value="NT_Rel-Spo_like"/>
    <property type="match status" value="1"/>
</dbReference>
<dbReference type="InterPro" id="IPR019734">
    <property type="entry name" value="TPR_rpt"/>
</dbReference>
<feature type="repeat" description="TPR" evidence="1">
    <location>
        <begin position="336"/>
        <end position="369"/>
    </location>
</feature>
<dbReference type="Proteomes" id="UP000587760">
    <property type="component" value="Unassembled WGS sequence"/>
</dbReference>
<dbReference type="Gene3D" id="1.25.40.10">
    <property type="entry name" value="Tetratricopeptide repeat domain"/>
    <property type="match status" value="2"/>
</dbReference>
<dbReference type="InterPro" id="IPR007685">
    <property type="entry name" value="RelA_SpoT"/>
</dbReference>
<name>A0A841R9K7_9SPIO</name>
<dbReference type="SUPFAM" id="SSF48452">
    <property type="entry name" value="TPR-like"/>
    <property type="match status" value="1"/>
</dbReference>
<feature type="repeat" description="TPR" evidence="1">
    <location>
        <begin position="302"/>
        <end position="335"/>
    </location>
</feature>
<evidence type="ECO:0000313" key="3">
    <source>
        <dbReference type="EMBL" id="MBB6479142.1"/>
    </source>
</evidence>
<dbReference type="AlphaFoldDB" id="A0A841R9K7"/>
<comment type="caution">
    <text evidence="3">The sequence shown here is derived from an EMBL/GenBank/DDBJ whole genome shotgun (WGS) entry which is preliminary data.</text>
</comment>
<reference evidence="3 4" key="1">
    <citation type="submission" date="2020-08" db="EMBL/GenBank/DDBJ databases">
        <title>Genomic Encyclopedia of Type Strains, Phase IV (KMG-IV): sequencing the most valuable type-strain genomes for metagenomic binning, comparative biology and taxonomic classification.</title>
        <authorList>
            <person name="Goeker M."/>
        </authorList>
    </citation>
    <scope>NUCLEOTIDE SEQUENCE [LARGE SCALE GENOMIC DNA]</scope>
    <source>
        <strain evidence="3 4">DSM 2461</strain>
    </source>
</reference>
<dbReference type="PANTHER" id="PTHR47837:SF1">
    <property type="entry name" value="GTP PYROPHOSPHOKINASE YJBM"/>
    <property type="match status" value="1"/>
</dbReference>
<dbReference type="Gene3D" id="1.10.287.860">
    <property type="entry name" value="Nucleotidyltransferase"/>
    <property type="match status" value="1"/>
</dbReference>
<dbReference type="PANTHER" id="PTHR47837">
    <property type="entry name" value="GTP PYROPHOSPHOKINASE YJBM"/>
    <property type="match status" value="1"/>
</dbReference>
<dbReference type="GO" id="GO:0008728">
    <property type="term" value="F:GTP diphosphokinase activity"/>
    <property type="evidence" value="ECO:0007669"/>
    <property type="project" value="UniProtKB-EC"/>
</dbReference>
<evidence type="ECO:0000259" key="2">
    <source>
        <dbReference type="SMART" id="SM00954"/>
    </source>
</evidence>
<accession>A0A841R9K7</accession>
<dbReference type="SUPFAM" id="SSF81301">
    <property type="entry name" value="Nucleotidyltransferase"/>
    <property type="match status" value="1"/>
</dbReference>